<dbReference type="EMBL" id="JBHSRF010000018">
    <property type="protein sequence ID" value="MFC6082573.1"/>
    <property type="molecule type" value="Genomic_DNA"/>
</dbReference>
<dbReference type="Proteomes" id="UP001596137">
    <property type="component" value="Unassembled WGS sequence"/>
</dbReference>
<gene>
    <name evidence="2" type="ORF">ACFP1K_15505</name>
</gene>
<evidence type="ECO:0000259" key="1">
    <source>
        <dbReference type="Pfam" id="PF18167"/>
    </source>
</evidence>
<comment type="caution">
    <text evidence="2">The sequence shown here is derived from an EMBL/GenBank/DDBJ whole genome shotgun (WGS) entry which is preliminary data.</text>
</comment>
<reference evidence="3" key="1">
    <citation type="journal article" date="2019" name="Int. J. Syst. Evol. Microbiol.">
        <title>The Global Catalogue of Microorganisms (GCM) 10K type strain sequencing project: providing services to taxonomists for standard genome sequencing and annotation.</title>
        <authorList>
            <consortium name="The Broad Institute Genomics Platform"/>
            <consortium name="The Broad Institute Genome Sequencing Center for Infectious Disease"/>
            <person name="Wu L."/>
            <person name="Ma J."/>
        </authorList>
    </citation>
    <scope>NUCLEOTIDE SEQUENCE [LARGE SCALE GENOMIC DNA]</scope>
    <source>
        <strain evidence="3">JCM 30346</strain>
    </source>
</reference>
<proteinExistence type="predicted"/>
<accession>A0ABW1NGX7</accession>
<dbReference type="RefSeq" id="WP_380752901.1">
    <property type="nucleotide sequence ID" value="NZ_JBHSRF010000018.1"/>
</dbReference>
<evidence type="ECO:0000313" key="2">
    <source>
        <dbReference type="EMBL" id="MFC6082573.1"/>
    </source>
</evidence>
<protein>
    <recommendedName>
        <fullName evidence="1">CD-NTase-associated protein 16 NUDIX domain-containing protein</fullName>
    </recommendedName>
</protein>
<organism evidence="2 3">
    <name type="scientific">Sphaerisporangium aureirubrum</name>
    <dbReference type="NCBI Taxonomy" id="1544736"/>
    <lineage>
        <taxon>Bacteria</taxon>
        <taxon>Bacillati</taxon>
        <taxon>Actinomycetota</taxon>
        <taxon>Actinomycetes</taxon>
        <taxon>Streptosporangiales</taxon>
        <taxon>Streptosporangiaceae</taxon>
        <taxon>Sphaerisporangium</taxon>
    </lineage>
</organism>
<dbReference type="Pfam" id="PF18167">
    <property type="entry name" value="Sa_NUDIX"/>
    <property type="match status" value="1"/>
</dbReference>
<sequence length="260" mass="28865">MMVEPFTDFGLAGVPMAGRAPPDGPLVRAARPPGAAYGVLNPRTVRVSFSALLRIKDDHRYVLFHMRNRPGSYGPPGGVYKFFPPAARLLDSLGFRQERFTSEAGRARADLRGFLPSRSVRRFVTWFDGGAYREDTDECLRRELEEELEEVGLPALAGEVPGLAFAHHRTLLEGPYNVPGRPYRQLRRFDVYDLVTTHGAAAWLWQRLIEVGGDPSASEVVCATESEILHGRCGAALIAPHSAYLIGVRRKRQSDLPPML</sequence>
<keyword evidence="3" id="KW-1185">Reference proteome</keyword>
<dbReference type="InterPro" id="IPR040829">
    <property type="entry name" value="Cap16_NUDIX"/>
</dbReference>
<feature type="domain" description="CD-NTase-associated protein 16 NUDIX" evidence="1">
    <location>
        <begin position="44"/>
        <end position="245"/>
    </location>
</feature>
<evidence type="ECO:0000313" key="3">
    <source>
        <dbReference type="Proteomes" id="UP001596137"/>
    </source>
</evidence>
<name>A0ABW1NGX7_9ACTN</name>